<dbReference type="PATRIC" id="fig|1267766.3.peg.3033"/>
<dbReference type="NCBIfam" id="TIGR00167">
    <property type="entry name" value="cbbA"/>
    <property type="match status" value="1"/>
</dbReference>
<feature type="binding site" evidence="5">
    <location>
        <position position="208"/>
    </location>
    <ligand>
        <name>Zn(2+)</name>
        <dbReference type="ChEBI" id="CHEBI:29105"/>
        <label>1</label>
        <note>catalytic</note>
    </ligand>
</feature>
<dbReference type="AlphaFoldDB" id="A0A0F7KUJ2"/>
<dbReference type="KEGG" id="aay:WYH_02997"/>
<dbReference type="GO" id="GO:0008270">
    <property type="term" value="F:zinc ion binding"/>
    <property type="evidence" value="ECO:0007669"/>
    <property type="project" value="InterPro"/>
</dbReference>
<feature type="binding site" evidence="5">
    <location>
        <position position="104"/>
    </location>
    <ligand>
        <name>Zn(2+)</name>
        <dbReference type="ChEBI" id="CHEBI:29105"/>
        <label>2</label>
    </ligand>
</feature>
<sequence length="295" mass="32561">MPMVNMKPLLRHAMDNGYAVAAFNLVDFGTTKAMVEAAEELNAPVICQTSAKTIKYWSHKEIVSWVRTVAEEASVPVVLHLDHCKDIEMIEACAKSGWTSIMIDASEYPFEENLEMSKRVRDIAEKYNVGMEAELGQIMGVEDDMVVDEADSVLTDPEDAKKFCDALDLSAFACAVGTAHGFYKGEPQVDFDRIEAINKLTRTPMALHGGTGLSDETFAKAIARGSAKVNISTNLKHVFVESFIDYHKKNPDDFEPLRVIDAQYQACKNLFSGFIEKFGGKNQGAAFLSSLKEVA</sequence>
<protein>
    <submittedName>
        <fullName evidence="6">D-tagatose-1,6-bisphosphate aldolase subunit GatY</fullName>
        <ecNumber evidence="6">4.1.2.40</ecNumber>
    </submittedName>
</protein>
<evidence type="ECO:0000313" key="7">
    <source>
        <dbReference type="Proteomes" id="UP000034392"/>
    </source>
</evidence>
<dbReference type="GO" id="GO:0009025">
    <property type="term" value="F:tagatose-bisphosphate aldolase activity"/>
    <property type="evidence" value="ECO:0007669"/>
    <property type="project" value="UniProtKB-EC"/>
</dbReference>
<feature type="binding site" evidence="5">
    <location>
        <position position="180"/>
    </location>
    <ligand>
        <name>Zn(2+)</name>
        <dbReference type="ChEBI" id="CHEBI:29105"/>
        <label>1</label>
        <note>catalytic</note>
    </ligand>
</feature>
<dbReference type="InterPro" id="IPR050246">
    <property type="entry name" value="Class_II_FBP_aldolase"/>
</dbReference>
<dbReference type="EMBL" id="CP011452">
    <property type="protein sequence ID" value="AKH44018.1"/>
    <property type="molecule type" value="Genomic_DNA"/>
</dbReference>
<dbReference type="PROSITE" id="PS00806">
    <property type="entry name" value="ALDOLASE_CLASS_II_2"/>
    <property type="match status" value="1"/>
</dbReference>
<feature type="binding site" evidence="4">
    <location>
        <position position="181"/>
    </location>
    <ligand>
        <name>dihydroxyacetone phosphate</name>
        <dbReference type="ChEBI" id="CHEBI:57642"/>
    </ligand>
</feature>
<evidence type="ECO:0000313" key="6">
    <source>
        <dbReference type="EMBL" id="AKH44018.1"/>
    </source>
</evidence>
<feature type="binding site" evidence="5">
    <location>
        <position position="134"/>
    </location>
    <ligand>
        <name>Zn(2+)</name>
        <dbReference type="ChEBI" id="CHEBI:29105"/>
        <label>2</label>
    </ligand>
</feature>
<feature type="binding site" evidence="4">
    <location>
        <begin position="230"/>
        <end position="233"/>
    </location>
    <ligand>
        <name>dihydroxyacetone phosphate</name>
        <dbReference type="ChEBI" id="CHEBI:57642"/>
    </ligand>
</feature>
<feature type="active site" description="Proton donor" evidence="3">
    <location>
        <position position="82"/>
    </location>
</feature>
<gene>
    <name evidence="6" type="primary">gatY</name>
    <name evidence="6" type="ORF">WYH_02997</name>
</gene>
<comment type="cofactor">
    <cofactor evidence="5">
        <name>Zn(2+)</name>
        <dbReference type="ChEBI" id="CHEBI:29105"/>
    </cofactor>
    <text evidence="5">Binds 2 Zn(2+) ions per subunit. One is catalytic and the other provides a structural contribution.</text>
</comment>
<evidence type="ECO:0000256" key="5">
    <source>
        <dbReference type="PIRSR" id="PIRSR001359-3"/>
    </source>
</evidence>
<proteinExistence type="predicted"/>
<evidence type="ECO:0000256" key="1">
    <source>
        <dbReference type="ARBA" id="ARBA00005215"/>
    </source>
</evidence>
<dbReference type="PIRSF" id="PIRSF001359">
    <property type="entry name" value="F_bP_aldolase_II"/>
    <property type="match status" value="1"/>
</dbReference>
<dbReference type="OrthoDB" id="9803995at2"/>
<organism evidence="6 7">
    <name type="scientific">Croceibacterium atlanticum</name>
    <dbReference type="NCBI Taxonomy" id="1267766"/>
    <lineage>
        <taxon>Bacteria</taxon>
        <taxon>Pseudomonadati</taxon>
        <taxon>Pseudomonadota</taxon>
        <taxon>Alphaproteobacteria</taxon>
        <taxon>Sphingomonadales</taxon>
        <taxon>Erythrobacteraceae</taxon>
        <taxon>Croceibacterium</taxon>
    </lineage>
</organism>
<keyword evidence="5" id="KW-0479">Metal-binding</keyword>
<dbReference type="STRING" id="1267766.WYH_02997"/>
<dbReference type="EC" id="4.1.2.40" evidence="6"/>
<dbReference type="Gene3D" id="3.20.20.70">
    <property type="entry name" value="Aldolase class I"/>
    <property type="match status" value="1"/>
</dbReference>
<dbReference type="SUPFAM" id="SSF51569">
    <property type="entry name" value="Aldolase"/>
    <property type="match status" value="1"/>
</dbReference>
<comment type="pathway">
    <text evidence="1">Carbohydrate biosynthesis; Calvin cycle.</text>
</comment>
<keyword evidence="6" id="KW-0456">Lyase</keyword>
<evidence type="ECO:0000256" key="4">
    <source>
        <dbReference type="PIRSR" id="PIRSR001359-2"/>
    </source>
</evidence>
<dbReference type="CDD" id="cd00947">
    <property type="entry name" value="TBP_aldolase_IIB"/>
    <property type="match status" value="1"/>
</dbReference>
<dbReference type="PANTHER" id="PTHR30304:SF0">
    <property type="entry name" value="D-TAGATOSE-1,6-BISPHOSPHATE ALDOLASE SUBUNIT GATY-RELATED"/>
    <property type="match status" value="1"/>
</dbReference>
<keyword evidence="7" id="KW-1185">Reference proteome</keyword>
<reference evidence="6" key="1">
    <citation type="submission" date="2015-05" db="EMBL/GenBank/DDBJ databases">
        <title>The complete genome of Altererythrobacter atlanticus strain 26DY36.</title>
        <authorList>
            <person name="Wu Y.-H."/>
            <person name="Cheng H."/>
            <person name="Wu X.-W."/>
        </authorList>
    </citation>
    <scope>NUCLEOTIDE SEQUENCE [LARGE SCALE GENOMIC DNA]</scope>
    <source>
        <strain evidence="6">26DY36</strain>
    </source>
</reference>
<dbReference type="UniPathway" id="UPA00116"/>
<feature type="binding site" evidence="5">
    <location>
        <position position="83"/>
    </location>
    <ligand>
        <name>Zn(2+)</name>
        <dbReference type="ChEBI" id="CHEBI:29105"/>
        <label>1</label>
        <note>catalytic</note>
    </ligand>
</feature>
<dbReference type="InterPro" id="IPR000771">
    <property type="entry name" value="FBA_II"/>
</dbReference>
<accession>A0A0F7KUJ2</accession>
<dbReference type="Proteomes" id="UP000034392">
    <property type="component" value="Chromosome"/>
</dbReference>
<dbReference type="InterPro" id="IPR013785">
    <property type="entry name" value="Aldolase_TIM"/>
</dbReference>
<evidence type="ECO:0000256" key="2">
    <source>
        <dbReference type="ARBA" id="ARBA00022567"/>
    </source>
</evidence>
<dbReference type="Pfam" id="PF01116">
    <property type="entry name" value="F_bP_aldolase"/>
    <property type="match status" value="1"/>
</dbReference>
<evidence type="ECO:0000256" key="3">
    <source>
        <dbReference type="PIRSR" id="PIRSR001359-1"/>
    </source>
</evidence>
<dbReference type="GO" id="GO:0019253">
    <property type="term" value="P:reductive pentose-phosphate cycle"/>
    <property type="evidence" value="ECO:0007669"/>
    <property type="project" value="UniProtKB-UniPathway"/>
</dbReference>
<dbReference type="PANTHER" id="PTHR30304">
    <property type="entry name" value="D-TAGATOSE-1,6-BISPHOSPHATE ALDOLASE"/>
    <property type="match status" value="1"/>
</dbReference>
<dbReference type="RefSeq" id="WP_046904434.1">
    <property type="nucleotide sequence ID" value="NZ_CP011452.2"/>
</dbReference>
<feature type="binding site" evidence="4">
    <location>
        <begin position="209"/>
        <end position="211"/>
    </location>
    <ligand>
        <name>dihydroxyacetone phosphate</name>
        <dbReference type="ChEBI" id="CHEBI:57642"/>
    </ligand>
</feature>
<keyword evidence="2" id="KW-0113">Calvin cycle</keyword>
<name>A0A0F7KUJ2_9SPHN</name>
<keyword evidence="5" id="KW-0862">Zinc</keyword>